<feature type="region of interest" description="Disordered" evidence="2">
    <location>
        <begin position="461"/>
        <end position="489"/>
    </location>
</feature>
<feature type="compositionally biased region" description="Polar residues" evidence="2">
    <location>
        <begin position="532"/>
        <end position="541"/>
    </location>
</feature>
<dbReference type="GO" id="GO:1904262">
    <property type="term" value="P:negative regulation of TORC1 signaling"/>
    <property type="evidence" value="ECO:0007669"/>
    <property type="project" value="TreeGrafter"/>
</dbReference>
<evidence type="ECO:0000313" key="3">
    <source>
        <dbReference type="EMBL" id="VVT57028.1"/>
    </source>
</evidence>
<dbReference type="InterPro" id="IPR009348">
    <property type="entry name" value="NPR2-like"/>
</dbReference>
<organism evidence="3 4">
    <name type="scientific">Magnusiomyces paraingens</name>
    <dbReference type="NCBI Taxonomy" id="2606893"/>
    <lineage>
        <taxon>Eukaryota</taxon>
        <taxon>Fungi</taxon>
        <taxon>Dikarya</taxon>
        <taxon>Ascomycota</taxon>
        <taxon>Saccharomycotina</taxon>
        <taxon>Dipodascomycetes</taxon>
        <taxon>Dipodascales</taxon>
        <taxon>Dipodascaceae</taxon>
        <taxon>Magnusiomyces</taxon>
    </lineage>
</organism>
<name>A0A5E8C599_9ASCO</name>
<feature type="region of interest" description="Disordered" evidence="2">
    <location>
        <begin position="532"/>
        <end position="588"/>
    </location>
</feature>
<dbReference type="Pfam" id="PF06218">
    <property type="entry name" value="NPR2"/>
    <property type="match status" value="1"/>
</dbReference>
<comment type="similarity">
    <text evidence="1">Belongs to the NPR2 family.</text>
</comment>
<dbReference type="GO" id="GO:0005774">
    <property type="term" value="C:vacuolar membrane"/>
    <property type="evidence" value="ECO:0007669"/>
    <property type="project" value="TreeGrafter"/>
</dbReference>
<sequence length="644" mass="70232">MADFNEGFTPISAIFYAAFHPLSGPKVFSQVPSGAIVPCTDPNDSSALPTPLINFDLVKNYIIPKPQLCNRIVTLRCGDYSIVGFPVTISDRSYERNAFVFNFCFIFKAQGNTIVYETSIRRLARMFSALEEQSKYLSQRTSFNTIESILQQIYQDVNNYSECKIPVDDSTTINMKLFPIFPPPPNIKAFDVPISTVNLTSMVDDNWDPTMEKIIPYINGINSIRKIAELVDANYHLVKKCIQHLMHYGCIIIIDIFQFSNIYAPTPNLINLLKSTEMMKECQSYISIADSPRAMLRQMRDSVSGVSGAVASSAEASSTISPSERTERTSTITTTHPISASVAIPSSVKIPSSIAASSSAIGSEINSVVSSNLTTPYDRQCTIASPATIYTLYAALHQGQTVREWFKVNKEKLRYIDVRRFLSFGIIKELIYRVNEYPVADSVVQKYHTAVRLPASVAIDTSKADPQSATGPTFPHHQHTRSMLSQRTSEIAEQLADSGLGTLSGSGNIGRTTLNMHTGTSFYNSVGTYPSNASSRNSVGTPTVLGNLAHGSHGSSTASGTSGITPGPSGAPIAPSIHSTSAAEAVAKKDRMAGHGRVVSVDDMIAGVLQEPRHFDAICTDVRLPKAEIEKILKETGVWNIIKA</sequence>
<keyword evidence="4" id="KW-1185">Reference proteome</keyword>
<dbReference type="GO" id="GO:0010508">
    <property type="term" value="P:positive regulation of autophagy"/>
    <property type="evidence" value="ECO:0007669"/>
    <property type="project" value="TreeGrafter"/>
</dbReference>
<feature type="compositionally biased region" description="Low complexity" evidence="2">
    <location>
        <begin position="549"/>
        <end position="577"/>
    </location>
</feature>
<dbReference type="PANTHER" id="PTHR12991:SF10">
    <property type="entry name" value="GATOR COMPLEX PROTEIN NPRL2"/>
    <property type="match status" value="1"/>
</dbReference>
<dbReference type="Proteomes" id="UP000398389">
    <property type="component" value="Unassembled WGS sequence"/>
</dbReference>
<reference evidence="3 4" key="1">
    <citation type="submission" date="2019-09" db="EMBL/GenBank/DDBJ databases">
        <authorList>
            <person name="Brejova B."/>
        </authorList>
    </citation>
    <scope>NUCLEOTIDE SEQUENCE [LARGE SCALE GENOMIC DNA]</scope>
</reference>
<dbReference type="AlphaFoldDB" id="A0A5E8C599"/>
<dbReference type="RefSeq" id="XP_031856103.1">
    <property type="nucleotide sequence ID" value="XM_032000212.1"/>
</dbReference>
<evidence type="ECO:0000256" key="1">
    <source>
        <dbReference type="ARBA" id="ARBA00008433"/>
    </source>
</evidence>
<dbReference type="GO" id="GO:0005096">
    <property type="term" value="F:GTPase activator activity"/>
    <property type="evidence" value="ECO:0007669"/>
    <property type="project" value="TreeGrafter"/>
</dbReference>
<dbReference type="OrthoDB" id="338854at2759"/>
<proteinExistence type="inferred from homology"/>
<evidence type="ECO:0000256" key="2">
    <source>
        <dbReference type="SAM" id="MobiDB-lite"/>
    </source>
</evidence>
<gene>
    <name evidence="3" type="ORF">SAPINGB_P005498</name>
</gene>
<evidence type="ECO:0000313" key="4">
    <source>
        <dbReference type="Proteomes" id="UP000398389"/>
    </source>
</evidence>
<dbReference type="PANTHER" id="PTHR12991">
    <property type="entry name" value="NITROGEN PERMEASE REGULATOR 2/TUMOR SUPPRESSOR CANDIDATE 4"/>
    <property type="match status" value="1"/>
</dbReference>
<dbReference type="EMBL" id="CABVLU010000004">
    <property type="protein sequence ID" value="VVT57028.1"/>
    <property type="molecule type" value="Genomic_DNA"/>
</dbReference>
<dbReference type="GeneID" id="43584312"/>
<dbReference type="GO" id="GO:1990130">
    <property type="term" value="C:GATOR1 complex"/>
    <property type="evidence" value="ECO:0007669"/>
    <property type="project" value="TreeGrafter"/>
</dbReference>
<accession>A0A5E8C599</accession>
<protein>
    <recommendedName>
        <fullName evidence="5">Nitrogen permease regulator 2</fullName>
    </recommendedName>
</protein>
<evidence type="ECO:0008006" key="5">
    <source>
        <dbReference type="Google" id="ProtNLM"/>
    </source>
</evidence>